<dbReference type="PANTHER" id="PTHR11670">
    <property type="entry name" value="ACONITASE/IRON-RESPONSIVE ELEMENT FAMILY MEMBER"/>
    <property type="match status" value="1"/>
</dbReference>
<reference evidence="3" key="1">
    <citation type="journal article" date="2020" name="Nat. Commun.">
        <title>Genome assembly of wild tea tree DASZ reveals pedigree and selection history of tea varieties.</title>
        <authorList>
            <person name="Zhang W."/>
            <person name="Zhang Y."/>
            <person name="Qiu H."/>
            <person name="Guo Y."/>
            <person name="Wan H."/>
            <person name="Zhang X."/>
            <person name="Scossa F."/>
            <person name="Alseekh S."/>
            <person name="Zhang Q."/>
            <person name="Wang P."/>
            <person name="Xu L."/>
            <person name="Schmidt M.H."/>
            <person name="Jia X."/>
            <person name="Li D."/>
            <person name="Zhu A."/>
            <person name="Guo F."/>
            <person name="Chen W."/>
            <person name="Ni D."/>
            <person name="Usadel B."/>
            <person name="Fernie A.R."/>
            <person name="Wen W."/>
        </authorList>
    </citation>
    <scope>NUCLEOTIDE SEQUENCE [LARGE SCALE GENOMIC DNA]</scope>
    <source>
        <strain evidence="3">cv. G240</strain>
    </source>
</reference>
<feature type="non-terminal residue" evidence="2">
    <location>
        <position position="1"/>
    </location>
</feature>
<dbReference type="AlphaFoldDB" id="A0A7J7H9Q1"/>
<keyword evidence="1" id="KW-0408">Iron</keyword>
<dbReference type="EMBL" id="JACBKZ010000005">
    <property type="protein sequence ID" value="KAF5949315.1"/>
    <property type="molecule type" value="Genomic_DNA"/>
</dbReference>
<dbReference type="InterPro" id="IPR006249">
    <property type="entry name" value="Aconitase/IRP2"/>
</dbReference>
<gene>
    <name evidence="2" type="ORF">HYC85_011308</name>
</gene>
<evidence type="ECO:0000256" key="1">
    <source>
        <dbReference type="ARBA" id="ARBA00023004"/>
    </source>
</evidence>
<proteinExistence type="predicted"/>
<dbReference type="Proteomes" id="UP000593564">
    <property type="component" value="Unassembled WGS sequence"/>
</dbReference>
<evidence type="ECO:0000313" key="3">
    <source>
        <dbReference type="Proteomes" id="UP000593564"/>
    </source>
</evidence>
<dbReference type="Gene3D" id="3.30.499.10">
    <property type="entry name" value="Aconitase, domain 3"/>
    <property type="match status" value="1"/>
</dbReference>
<dbReference type="InterPro" id="IPR015931">
    <property type="entry name" value="Acnase/IPM_dHydase_lsu_aba_1/3"/>
</dbReference>
<sequence>HFLFKAFYALPFQSIGIEHAFKGILTGLPKPGGGEFGKFYSLPALNDPRIDNYLELNILLTITGLQDMLPYSIRILLESAIRNCNNFQVTKEDVEKIIDWKEKHFSEAS</sequence>
<accession>A0A7J7H9Q1</accession>
<comment type="caution">
    <text evidence="2">The sequence shown here is derived from an EMBL/GenBank/DDBJ whole genome shotgun (WGS) entry which is preliminary data.</text>
</comment>
<protein>
    <submittedName>
        <fullName evidence="2">Uncharacterized protein</fullName>
    </submittedName>
</protein>
<evidence type="ECO:0000313" key="2">
    <source>
        <dbReference type="EMBL" id="KAF5949315.1"/>
    </source>
</evidence>
<keyword evidence="3" id="KW-1185">Reference proteome</keyword>
<name>A0A7J7H9Q1_CAMSI</name>
<organism evidence="2 3">
    <name type="scientific">Camellia sinensis</name>
    <name type="common">Tea plant</name>
    <name type="synonym">Thea sinensis</name>
    <dbReference type="NCBI Taxonomy" id="4442"/>
    <lineage>
        <taxon>Eukaryota</taxon>
        <taxon>Viridiplantae</taxon>
        <taxon>Streptophyta</taxon>
        <taxon>Embryophyta</taxon>
        <taxon>Tracheophyta</taxon>
        <taxon>Spermatophyta</taxon>
        <taxon>Magnoliopsida</taxon>
        <taxon>eudicotyledons</taxon>
        <taxon>Gunneridae</taxon>
        <taxon>Pentapetalae</taxon>
        <taxon>asterids</taxon>
        <taxon>Ericales</taxon>
        <taxon>Theaceae</taxon>
        <taxon>Camellia</taxon>
    </lineage>
</organism>
<reference evidence="2 3" key="2">
    <citation type="submission" date="2020-07" db="EMBL/GenBank/DDBJ databases">
        <title>Genome assembly of wild tea tree DASZ reveals pedigree and selection history of tea varieties.</title>
        <authorList>
            <person name="Zhang W."/>
        </authorList>
    </citation>
    <scope>NUCLEOTIDE SEQUENCE [LARGE SCALE GENOMIC DNA]</scope>
    <source>
        <strain evidence="3">cv. G240</strain>
        <tissue evidence="2">Leaf</tissue>
    </source>
</reference>